<reference evidence="4" key="1">
    <citation type="submission" date="2022-09" db="EMBL/GenBank/DDBJ databases">
        <title>Tahibacter sp. nov., isolated from a fresh water.</title>
        <authorList>
            <person name="Baek J.H."/>
            <person name="Lee J.K."/>
            <person name="Kim J.M."/>
            <person name="Jeon C.O."/>
        </authorList>
    </citation>
    <scope>NUCLEOTIDE SEQUENCE</scope>
    <source>
        <strain evidence="4">W38</strain>
    </source>
</reference>
<name>A0ABY6BJE3_9GAMM</name>
<dbReference type="InterPro" id="IPR001279">
    <property type="entry name" value="Metallo-B-lactamas"/>
</dbReference>
<sequence length="493" mass="54401">MMQPWFRLKYRGILALFLVAAAPVVGAASLQFPAQWVHGMVGEPVLQVHEAAPGTWILRQSRRSHFEAPFLYLLAGEKRALLLDTGAEPQAGPPLPLRETIDRLLAEWSATRSRGPFPLIVAHTHAHKDHVFGDAQFHDRADTQVVGTKREEVAAFFGLPRWPQGEAMVDLGQRPLIIVPLPGHEPSHIAIYDAATRSLLSGDSLYPGLLTVRDWQAYRASAASLAAFVGRHDVQHVLGAHIEARSTARQLYPLETAYQPDEHVLALQASHVRELAQATARLGDFVADEVHDDFTLTRVSPPSADHPSTHGMVLFGQREVYLSHMPMFHSPHDYQLILEAELPPDVLAAWRQDAAKHPDTFYSIAPTGAWVLTEGIAEGKTFAADLFRGHFERGGARLLQNVTVTVKRLIHFRRFEAGQAPAGRWIPFGSNDESYLAHRIEGAPDMDQIVMLSGAPGGEEWAHGNGGALAAGDRVGTESVRRVIYTEFDDLKQ</sequence>
<evidence type="ECO:0000256" key="2">
    <source>
        <dbReference type="SAM" id="SignalP"/>
    </source>
</evidence>
<dbReference type="SUPFAM" id="SSF56281">
    <property type="entry name" value="Metallo-hydrolase/oxidoreductase"/>
    <property type="match status" value="1"/>
</dbReference>
<evidence type="ECO:0000259" key="3">
    <source>
        <dbReference type="SMART" id="SM00849"/>
    </source>
</evidence>
<protein>
    <submittedName>
        <fullName evidence="4">MBL fold metallo-hydrolase</fullName>
    </submittedName>
</protein>
<dbReference type="EMBL" id="CP104694">
    <property type="protein sequence ID" value="UXI70131.1"/>
    <property type="molecule type" value="Genomic_DNA"/>
</dbReference>
<keyword evidence="5" id="KW-1185">Reference proteome</keyword>
<proteinExistence type="inferred from homology"/>
<evidence type="ECO:0000313" key="4">
    <source>
        <dbReference type="EMBL" id="UXI70131.1"/>
    </source>
</evidence>
<accession>A0ABY6BJE3</accession>
<dbReference type="RefSeq" id="WP_261697082.1">
    <property type="nucleotide sequence ID" value="NZ_CP104694.1"/>
</dbReference>
<dbReference type="Proteomes" id="UP001064632">
    <property type="component" value="Chromosome"/>
</dbReference>
<keyword evidence="2" id="KW-0732">Signal</keyword>
<dbReference type="Gene3D" id="3.60.15.10">
    <property type="entry name" value="Ribonuclease Z/Hydroxyacylglutathione hydrolase-like"/>
    <property type="match status" value="1"/>
</dbReference>
<organism evidence="4 5">
    <name type="scientific">Tahibacter amnicola</name>
    <dbReference type="NCBI Taxonomy" id="2976241"/>
    <lineage>
        <taxon>Bacteria</taxon>
        <taxon>Pseudomonadati</taxon>
        <taxon>Pseudomonadota</taxon>
        <taxon>Gammaproteobacteria</taxon>
        <taxon>Lysobacterales</taxon>
        <taxon>Rhodanobacteraceae</taxon>
        <taxon>Tahibacter</taxon>
    </lineage>
</organism>
<feature type="signal peptide" evidence="2">
    <location>
        <begin position="1"/>
        <end position="27"/>
    </location>
</feature>
<gene>
    <name evidence="4" type="ORF">N4264_11020</name>
</gene>
<evidence type="ECO:0000256" key="1">
    <source>
        <dbReference type="ARBA" id="ARBA00005250"/>
    </source>
</evidence>
<dbReference type="InterPro" id="IPR050855">
    <property type="entry name" value="NDM-1-like"/>
</dbReference>
<dbReference type="InterPro" id="IPR036866">
    <property type="entry name" value="RibonucZ/Hydroxyglut_hydro"/>
</dbReference>
<dbReference type="PANTHER" id="PTHR42951">
    <property type="entry name" value="METALLO-BETA-LACTAMASE DOMAIN-CONTAINING"/>
    <property type="match status" value="1"/>
</dbReference>
<comment type="similarity">
    <text evidence="1">Belongs to the metallo-beta-lactamase superfamily. Class-B beta-lactamase family.</text>
</comment>
<dbReference type="PANTHER" id="PTHR42951:SF4">
    <property type="entry name" value="ACYL-COENZYME A THIOESTERASE MBLAC2"/>
    <property type="match status" value="1"/>
</dbReference>
<feature type="chain" id="PRO_5045897224" evidence="2">
    <location>
        <begin position="28"/>
        <end position="493"/>
    </location>
</feature>
<evidence type="ECO:0000313" key="5">
    <source>
        <dbReference type="Proteomes" id="UP001064632"/>
    </source>
</evidence>
<dbReference type="SMART" id="SM00849">
    <property type="entry name" value="Lactamase_B"/>
    <property type="match status" value="1"/>
</dbReference>
<feature type="domain" description="Metallo-beta-lactamase" evidence="3">
    <location>
        <begin position="68"/>
        <end position="241"/>
    </location>
</feature>
<dbReference type="Pfam" id="PF00753">
    <property type="entry name" value="Lactamase_B"/>
    <property type="match status" value="1"/>
</dbReference>